<dbReference type="SUPFAM" id="SSF52540">
    <property type="entry name" value="P-loop containing nucleoside triphosphate hydrolases"/>
    <property type="match status" value="1"/>
</dbReference>
<dbReference type="InterPro" id="IPR051396">
    <property type="entry name" value="Bact_Antivir_Def_Nuclease"/>
</dbReference>
<dbReference type="PANTHER" id="PTHR43581:SF4">
    <property type="entry name" value="ATP_GTP PHOSPHATASE"/>
    <property type="match status" value="1"/>
</dbReference>
<name>A0A6P1NE96_9MICC</name>
<dbReference type="Pfam" id="PF20469">
    <property type="entry name" value="OLD-like_TOPRIM"/>
    <property type="match status" value="1"/>
</dbReference>
<dbReference type="PANTHER" id="PTHR43581">
    <property type="entry name" value="ATP/GTP PHOSPHATASE"/>
    <property type="match status" value="1"/>
</dbReference>
<keyword evidence="4" id="KW-1185">Reference proteome</keyword>
<feature type="domain" description="Endonuclease GajA/Old nuclease/RecF-like AAA" evidence="1">
    <location>
        <begin position="1"/>
        <end position="385"/>
    </location>
</feature>
<dbReference type="Pfam" id="PF13175">
    <property type="entry name" value="AAA_15"/>
    <property type="match status" value="1"/>
</dbReference>
<dbReference type="CDD" id="cd01026">
    <property type="entry name" value="TOPRIM_OLD"/>
    <property type="match status" value="1"/>
</dbReference>
<dbReference type="InterPro" id="IPR034139">
    <property type="entry name" value="TOPRIM_OLD"/>
</dbReference>
<dbReference type="KEGG" id="psey:GU243_03000"/>
<dbReference type="Proteomes" id="UP000464186">
    <property type="component" value="Chromosome"/>
</dbReference>
<dbReference type="InterPro" id="IPR027417">
    <property type="entry name" value="P-loop_NTPase"/>
</dbReference>
<accession>A0A6P1NE96</accession>
<dbReference type="Gene3D" id="3.40.50.300">
    <property type="entry name" value="P-loop containing nucleotide triphosphate hydrolases"/>
    <property type="match status" value="1"/>
</dbReference>
<sequence length="628" mass="68718">MRIKRVEIENFRCLDQVIVSFDKVTTLIGPNGAGKSSVLRALDWFFNGDKSAVLTGDDVFSGAKEQKIVVRVDFNELTQSDRELLGEKYAPAKVDEFSVWRIWEDGKDKITGRALAFGPFEDVRAASGAGPKKAAYEKVAAEHNQLTFPKWTSVGAADAMLDTWEREHPELLSSAQVSDTNFFGFAGQGRLSGLFDFVLITADLRASEEAQDTKTSVIGRIIEKTVDRSAADDELSSLNEELTSRHAEISGRHFASQLRRLSADLTAEVESFAPGRSIDVGSVQAEFKPQATRFNVKVDDHGTKTNIERQGHGFQRSLLIAALKLLAHRGAANRDASVIYMAIEEPELFQHPTQAKAFATVLRSLAEDKASGIQVGYATHSPYFIEPTYFDQVRRVQRSADASAGPQVIVYEASMDAVVKELDTFLEESAVRSRLDNACLHELRDAMFASAVLLVEGTTDRAIIEGVAEADAPLSSLGVEVAVATSKGQILLPAAILRRLGVPHFILFDADKDSGRRVRAKGKPEAVAIAQEQKDSRDNRTMLRFLGEPETDWPSGFCGTAAWAMEDMLETFVAAKWPQFEIERQALVDAGRGADGKNAATYRIASRSAGSRPSDLTTIISHVSSMAV</sequence>
<protein>
    <submittedName>
        <fullName evidence="3">AAA family ATPase</fullName>
    </submittedName>
</protein>
<dbReference type="InterPro" id="IPR041685">
    <property type="entry name" value="AAA_GajA/Old/RecF-like"/>
</dbReference>
<gene>
    <name evidence="3" type="ORF">GU243_03000</name>
</gene>
<evidence type="ECO:0000259" key="1">
    <source>
        <dbReference type="Pfam" id="PF13175"/>
    </source>
</evidence>
<dbReference type="EMBL" id="CP047898">
    <property type="protein sequence ID" value="QHK18905.1"/>
    <property type="molecule type" value="Genomic_DNA"/>
</dbReference>
<evidence type="ECO:0000313" key="3">
    <source>
        <dbReference type="EMBL" id="QHK18905.1"/>
    </source>
</evidence>
<reference evidence="3 4" key="1">
    <citation type="submission" date="2020-01" db="EMBL/GenBank/DDBJ databases">
        <title>Pseudarthrobacter psychrotolerans sp. nov., isolated from antarctic soil.</title>
        <authorList>
            <person name="Shin Y."/>
            <person name="Park W."/>
        </authorList>
    </citation>
    <scope>NUCLEOTIDE SEQUENCE [LARGE SCALE GENOMIC DNA]</scope>
    <source>
        <strain evidence="3 4">YJ56</strain>
    </source>
</reference>
<proteinExistence type="predicted"/>
<feature type="domain" description="OLD protein-like TOPRIM" evidence="2">
    <location>
        <begin position="447"/>
        <end position="511"/>
    </location>
</feature>
<evidence type="ECO:0000313" key="4">
    <source>
        <dbReference type="Proteomes" id="UP000464186"/>
    </source>
</evidence>
<evidence type="ECO:0000259" key="2">
    <source>
        <dbReference type="Pfam" id="PF20469"/>
    </source>
</evidence>
<organism evidence="3 4">
    <name type="scientific">Pseudarthrobacter psychrotolerans</name>
    <dbReference type="NCBI Taxonomy" id="2697569"/>
    <lineage>
        <taxon>Bacteria</taxon>
        <taxon>Bacillati</taxon>
        <taxon>Actinomycetota</taxon>
        <taxon>Actinomycetes</taxon>
        <taxon>Micrococcales</taxon>
        <taxon>Micrococcaceae</taxon>
        <taxon>Pseudarthrobacter</taxon>
    </lineage>
</organism>
<dbReference type="AlphaFoldDB" id="A0A6P1NE96"/>